<dbReference type="CDD" id="cd00038">
    <property type="entry name" value="CAP_ED"/>
    <property type="match status" value="1"/>
</dbReference>
<evidence type="ECO:0000259" key="4">
    <source>
        <dbReference type="PROSITE" id="PS51063"/>
    </source>
</evidence>
<evidence type="ECO:0000256" key="3">
    <source>
        <dbReference type="ARBA" id="ARBA00023163"/>
    </source>
</evidence>
<dbReference type="Gene3D" id="1.10.10.10">
    <property type="entry name" value="Winged helix-like DNA-binding domain superfamily/Winged helix DNA-binding domain"/>
    <property type="match status" value="1"/>
</dbReference>
<evidence type="ECO:0000256" key="2">
    <source>
        <dbReference type="ARBA" id="ARBA00023125"/>
    </source>
</evidence>
<reference evidence="5 6" key="1">
    <citation type="submission" date="2019-07" db="EMBL/GenBank/DDBJ databases">
        <title>Novel species isolated from glacier.</title>
        <authorList>
            <person name="Liu Q."/>
            <person name="Xin Y.-H."/>
        </authorList>
    </citation>
    <scope>NUCLEOTIDE SEQUENCE [LARGE SCALE GENOMIC DNA]</scope>
    <source>
        <strain evidence="5 6">LB1R16</strain>
    </source>
</reference>
<dbReference type="SUPFAM" id="SSF51206">
    <property type="entry name" value="cAMP-binding domain-like"/>
    <property type="match status" value="1"/>
</dbReference>
<evidence type="ECO:0000256" key="1">
    <source>
        <dbReference type="ARBA" id="ARBA00023015"/>
    </source>
</evidence>
<dbReference type="InterPro" id="IPR036388">
    <property type="entry name" value="WH-like_DNA-bd_sf"/>
</dbReference>
<dbReference type="SUPFAM" id="SSF46785">
    <property type="entry name" value="Winged helix' DNA-binding domain"/>
    <property type="match status" value="1"/>
</dbReference>
<keyword evidence="6" id="KW-1185">Reference proteome</keyword>
<dbReference type="GO" id="GO:0003677">
    <property type="term" value="F:DNA binding"/>
    <property type="evidence" value="ECO:0007669"/>
    <property type="project" value="UniProtKB-KW"/>
</dbReference>
<sequence length="297" mass="33031">MLRSQQTCRSASVLYRPEPFHLGKWPTVRSCAIKRVSDDEPLKCTRLWNSYYLSSEERRALQQAVTSRRSVNAHVDLVSEGELADSLLFIVEGWACRYATTIGGGRHFSALLVPGDLCNLEALLIDRPDCGVRTMTAATIVALPRELALALATQHSGIARAFTWLALVENAILAKWALSLGRRSAKEKLAHLFCELSLRVGAQEREYEVSFNFPPTQEQIADAVGLTAVHVNRTMQVLRAEGLVAIASRIMTLSDVPRLRQIGGFDPGYLHLDRVRANTQPPLVNPNYPRSRSRRGS</sequence>
<dbReference type="RefSeq" id="WP_144334947.1">
    <property type="nucleotide sequence ID" value="NZ_VJWA01000002.1"/>
</dbReference>
<evidence type="ECO:0000313" key="6">
    <source>
        <dbReference type="Proteomes" id="UP000317894"/>
    </source>
</evidence>
<dbReference type="EMBL" id="VJWA01000002">
    <property type="protein sequence ID" value="TRW14777.1"/>
    <property type="molecule type" value="Genomic_DNA"/>
</dbReference>
<protein>
    <submittedName>
        <fullName evidence="5">Crp/Fnr family transcriptional regulator</fullName>
    </submittedName>
</protein>
<dbReference type="InterPro" id="IPR014710">
    <property type="entry name" value="RmlC-like_jellyroll"/>
</dbReference>
<dbReference type="Gene3D" id="2.60.120.10">
    <property type="entry name" value="Jelly Rolls"/>
    <property type="match status" value="1"/>
</dbReference>
<keyword evidence="2" id="KW-0238">DNA-binding</keyword>
<dbReference type="OrthoDB" id="6155297at2"/>
<dbReference type="InterPro" id="IPR000595">
    <property type="entry name" value="cNMP-bd_dom"/>
</dbReference>
<gene>
    <name evidence="5" type="ORF">FMM06_13940</name>
</gene>
<dbReference type="Pfam" id="PF00027">
    <property type="entry name" value="cNMP_binding"/>
    <property type="match status" value="1"/>
</dbReference>
<accession>A0A552U975</accession>
<dbReference type="AlphaFoldDB" id="A0A552U975"/>
<proteinExistence type="predicted"/>
<comment type="caution">
    <text evidence="5">The sequence shown here is derived from an EMBL/GenBank/DDBJ whole genome shotgun (WGS) entry which is preliminary data.</text>
</comment>
<dbReference type="Proteomes" id="UP000317894">
    <property type="component" value="Unassembled WGS sequence"/>
</dbReference>
<evidence type="ECO:0000313" key="5">
    <source>
        <dbReference type="EMBL" id="TRW14777.1"/>
    </source>
</evidence>
<dbReference type="GO" id="GO:0006355">
    <property type="term" value="P:regulation of DNA-templated transcription"/>
    <property type="evidence" value="ECO:0007669"/>
    <property type="project" value="InterPro"/>
</dbReference>
<feature type="domain" description="HTH crp-type" evidence="4">
    <location>
        <begin position="183"/>
        <end position="257"/>
    </location>
</feature>
<dbReference type="InterPro" id="IPR012318">
    <property type="entry name" value="HTH_CRP"/>
</dbReference>
<name>A0A552U975_9SPHN</name>
<organism evidence="5 6">
    <name type="scientific">Glacieibacterium frigidum</name>
    <dbReference type="NCBI Taxonomy" id="2593303"/>
    <lineage>
        <taxon>Bacteria</taxon>
        <taxon>Pseudomonadati</taxon>
        <taxon>Pseudomonadota</taxon>
        <taxon>Alphaproteobacteria</taxon>
        <taxon>Sphingomonadales</taxon>
        <taxon>Sphingosinicellaceae</taxon>
        <taxon>Glacieibacterium</taxon>
    </lineage>
</organism>
<keyword evidence="3" id="KW-0804">Transcription</keyword>
<dbReference type="Pfam" id="PF13545">
    <property type="entry name" value="HTH_Crp_2"/>
    <property type="match status" value="1"/>
</dbReference>
<dbReference type="InterPro" id="IPR018490">
    <property type="entry name" value="cNMP-bd_dom_sf"/>
</dbReference>
<dbReference type="InterPro" id="IPR036390">
    <property type="entry name" value="WH_DNA-bd_sf"/>
</dbReference>
<dbReference type="PROSITE" id="PS51063">
    <property type="entry name" value="HTH_CRP_2"/>
    <property type="match status" value="1"/>
</dbReference>
<keyword evidence="1" id="KW-0805">Transcription regulation</keyword>